<dbReference type="Gene3D" id="3.40.50.1820">
    <property type="entry name" value="alpha/beta hydrolase"/>
    <property type="match status" value="1"/>
</dbReference>
<dbReference type="EMBL" id="ACIN03000004">
    <property type="protein sequence ID" value="ESK66005.1"/>
    <property type="molecule type" value="Genomic_DNA"/>
</dbReference>
<name>W1Q441_ABIDE</name>
<sequence>MIEPEILTLYAADVTYKMETQSYQNEFFLIEEPYRKDISTAVTEYMEEEKYPENLKYVSSYHNLETDTSATLFEDTNTGKLILAYTGTNPQGRFAKDVATNIVDIGLGYGALYSAVLDMHDKVRQEYPDKEMLITGHSQGGAIAQFVAVVRNVPKTITYDPAPIYVLSRSVAGKLTFLDVTGKYFAMYNMAEIEKNFTGEIINIRSKNDWLTSMGVVGKYYGNMYTLDSDAGHSLLELMKEDTLRQLKDLLITGNRYYIENGVYYSKYNSKLLEKLFRGPAWEELSQEDYEKLDSYERITYDMQHNFENTFSKLVELEGLKERLQKSDGLISTSEAIYLDANEVLIAVTSAKELAASCITELIQDCTGAITELDKIWSDTMDIARQQGSGLDDNDFSQTLTSNGLTYENLIQPVITKINDKIEKGNSINKAYSELMTRIEKTIQEIVNKDISLAKQIMGIDDVQTIGMDDVQISQMNQVLNLTRVQQNSIFP</sequence>
<reference evidence="1" key="1">
    <citation type="submission" date="2013-06" db="EMBL/GenBank/DDBJ databases">
        <authorList>
            <person name="Weinstock G."/>
            <person name="Sodergren E."/>
            <person name="Clifton S."/>
            <person name="Fulton L."/>
            <person name="Fulton B."/>
            <person name="Courtney L."/>
            <person name="Fronick C."/>
            <person name="Harrison M."/>
            <person name="Strong C."/>
            <person name="Farmer C."/>
            <person name="Delahaunty K."/>
            <person name="Markovic C."/>
            <person name="Hall O."/>
            <person name="Minx P."/>
            <person name="Tomlinson C."/>
            <person name="Mitreva M."/>
            <person name="Nelson J."/>
            <person name="Hou S."/>
            <person name="Wollam A."/>
            <person name="Pepin K.H."/>
            <person name="Johnson M."/>
            <person name="Bhonagiri V."/>
            <person name="Nash W.E."/>
            <person name="Warren W."/>
            <person name="Chinwalla A."/>
            <person name="Mardis E.R."/>
            <person name="Wilson R.K."/>
        </authorList>
    </citation>
    <scope>NUCLEOTIDE SEQUENCE [LARGE SCALE GENOMIC DNA]</scope>
    <source>
        <strain evidence="1">ATCC 49176</strain>
    </source>
</reference>
<dbReference type="Pfam" id="PF26363">
    <property type="entry name" value="Phospholipase-like"/>
    <property type="match status" value="1"/>
</dbReference>
<dbReference type="RefSeq" id="WP_023391390.1">
    <property type="nucleotide sequence ID" value="NZ_KI535340.1"/>
</dbReference>
<dbReference type="CDD" id="cd00741">
    <property type="entry name" value="Lipase"/>
    <property type="match status" value="1"/>
</dbReference>
<accession>W1Q441</accession>
<dbReference type="GeneID" id="84816825"/>
<evidence type="ECO:0000313" key="2">
    <source>
        <dbReference type="Proteomes" id="UP000019050"/>
    </source>
</evidence>
<evidence type="ECO:0000313" key="1">
    <source>
        <dbReference type="EMBL" id="ESK66005.1"/>
    </source>
</evidence>
<dbReference type="HOGENOM" id="CLU_052510_0_0_9"/>
<dbReference type="STRING" id="592010.GCWU000182_000739"/>
<dbReference type="SUPFAM" id="SSF53474">
    <property type="entry name" value="alpha/beta-Hydrolases"/>
    <property type="match status" value="1"/>
</dbReference>
<dbReference type="OrthoDB" id="2413412at2"/>
<dbReference type="ESTHER" id="abide-w1q441">
    <property type="family name" value="T7SS-TslA"/>
</dbReference>
<dbReference type="Proteomes" id="UP000019050">
    <property type="component" value="Unassembled WGS sequence"/>
</dbReference>
<proteinExistence type="predicted"/>
<dbReference type="AlphaFoldDB" id="W1Q441"/>
<protein>
    <submittedName>
        <fullName evidence="1">Uncharacterized protein</fullName>
    </submittedName>
</protein>
<gene>
    <name evidence="1" type="ORF">GCWU000182_000739</name>
</gene>
<comment type="caution">
    <text evidence="1">The sequence shown here is derived from an EMBL/GenBank/DDBJ whole genome shotgun (WGS) entry which is preliminary data.</text>
</comment>
<dbReference type="InterPro" id="IPR029058">
    <property type="entry name" value="AB_hydrolase_fold"/>
</dbReference>
<organism evidence="1 2">
    <name type="scientific">Abiotrophia defectiva ATCC 49176</name>
    <dbReference type="NCBI Taxonomy" id="592010"/>
    <lineage>
        <taxon>Bacteria</taxon>
        <taxon>Bacillati</taxon>
        <taxon>Bacillota</taxon>
        <taxon>Bacilli</taxon>
        <taxon>Lactobacillales</taxon>
        <taxon>Aerococcaceae</taxon>
        <taxon>Abiotrophia</taxon>
    </lineage>
</organism>
<dbReference type="GO" id="GO:0006629">
    <property type="term" value="P:lipid metabolic process"/>
    <property type="evidence" value="ECO:0007669"/>
    <property type="project" value="InterPro"/>
</dbReference>
<dbReference type="eggNOG" id="COG5153">
    <property type="taxonomic scope" value="Bacteria"/>
</dbReference>
<keyword evidence="2" id="KW-1185">Reference proteome</keyword>